<dbReference type="InterPro" id="IPR005662">
    <property type="entry name" value="GTPase_Era-like"/>
</dbReference>
<evidence type="ECO:0000256" key="2">
    <source>
        <dbReference type="SAM" id="Phobius"/>
    </source>
</evidence>
<evidence type="ECO:0000313" key="4">
    <source>
        <dbReference type="EMBL" id="PKY65381.1"/>
    </source>
</evidence>
<dbReference type="GO" id="GO:0019843">
    <property type="term" value="F:rRNA binding"/>
    <property type="evidence" value="ECO:0007669"/>
    <property type="project" value="TreeGrafter"/>
</dbReference>
<feature type="transmembrane region" description="Helical" evidence="2">
    <location>
        <begin position="420"/>
        <end position="439"/>
    </location>
</feature>
<reference evidence="4 5" key="1">
    <citation type="submission" date="2017-12" db="EMBL/GenBank/DDBJ databases">
        <title>Phylogenetic diversity of female urinary microbiome.</title>
        <authorList>
            <person name="Thomas-White K."/>
            <person name="Wolfe A.J."/>
        </authorList>
    </citation>
    <scope>NUCLEOTIDE SEQUENCE [LARGE SCALE GENOMIC DNA]</scope>
    <source>
        <strain evidence="4 5">UMB0018</strain>
    </source>
</reference>
<dbReference type="GO" id="GO:0043024">
    <property type="term" value="F:ribosomal small subunit binding"/>
    <property type="evidence" value="ECO:0007669"/>
    <property type="project" value="TreeGrafter"/>
</dbReference>
<protein>
    <submittedName>
        <fullName evidence="4">GTPase</fullName>
    </submittedName>
</protein>
<accession>A0A2I1I2Q1</accession>
<keyword evidence="2" id="KW-1133">Transmembrane helix</keyword>
<proteinExistence type="predicted"/>
<evidence type="ECO:0000256" key="1">
    <source>
        <dbReference type="SAM" id="MobiDB-lite"/>
    </source>
</evidence>
<dbReference type="PANTHER" id="PTHR42698:SF1">
    <property type="entry name" value="GTPASE ERA, MITOCHONDRIAL"/>
    <property type="match status" value="1"/>
</dbReference>
<dbReference type="AlphaFoldDB" id="A0A2I1I2Q1"/>
<keyword evidence="2" id="KW-0812">Transmembrane</keyword>
<evidence type="ECO:0000259" key="3">
    <source>
        <dbReference type="Pfam" id="PF01926"/>
    </source>
</evidence>
<dbReference type="RefSeq" id="WP_101600232.1">
    <property type="nucleotide sequence ID" value="NZ_PKKM01000001.1"/>
</dbReference>
<feature type="domain" description="G" evidence="3">
    <location>
        <begin position="54"/>
        <end position="184"/>
    </location>
</feature>
<feature type="transmembrane region" description="Helical" evidence="2">
    <location>
        <begin position="459"/>
        <end position="478"/>
    </location>
</feature>
<evidence type="ECO:0000313" key="5">
    <source>
        <dbReference type="Proteomes" id="UP000234198"/>
    </source>
</evidence>
<sequence length="529" mass="56054">MRRAKGTVASAAAELDQICTLAAPDIDEATLSRIRQLIDITSERSEIDPTWCVIGMLGGTGAGKSSLVNALSGAEVVAAGVRRPTTSEACAVLPAGRAPRELLGWMGVARRVEALTALPGDTVVIDLPDIDSIDASHAEIADRLASRVDALVVVVNPQKYADARLHDEWLARLRSSHASVTVVLTHIDTVAAAEREAIERDLRRLLSERGMATAAVLAVSSTTGEGISALVKHLGTEAERVSRQASRARQALHEAAVLIRDAVGLEGTVRGIETDGMASNLCAAAADLAGAPIIGEAVAGSTMRTGRRAGGWLPLRWIARMGVDPLRRLHLDDESRSEGATTPTLPTRSSSDEAAFVNAVRREVGERSQGRPSVWRGRLVERALEGARGVPAAAHREVAGNVQVATGAPSMSRFLGGVQLLAWVVCLVGAAWIGLVHLGRAVLIDWDVPAIGPVPAPTALVGVSLVVTALLAGLNRLVCRWAAGRRRRAVMRDLRGLCRDEVERLVVAPVRAEDNRQVTIASFIARLRL</sequence>
<dbReference type="EMBL" id="PKKM01000001">
    <property type="protein sequence ID" value="PKY65381.1"/>
    <property type="molecule type" value="Genomic_DNA"/>
</dbReference>
<dbReference type="GO" id="GO:0005525">
    <property type="term" value="F:GTP binding"/>
    <property type="evidence" value="ECO:0007669"/>
    <property type="project" value="InterPro"/>
</dbReference>
<dbReference type="Gene3D" id="3.40.50.300">
    <property type="entry name" value="P-loop containing nucleotide triphosphate hydrolases"/>
    <property type="match status" value="1"/>
</dbReference>
<dbReference type="GO" id="GO:0005829">
    <property type="term" value="C:cytosol"/>
    <property type="evidence" value="ECO:0007669"/>
    <property type="project" value="TreeGrafter"/>
</dbReference>
<dbReference type="GO" id="GO:0000028">
    <property type="term" value="P:ribosomal small subunit assembly"/>
    <property type="evidence" value="ECO:0007669"/>
    <property type="project" value="TreeGrafter"/>
</dbReference>
<dbReference type="SUPFAM" id="SSF52540">
    <property type="entry name" value="P-loop containing nucleoside triphosphate hydrolases"/>
    <property type="match status" value="1"/>
</dbReference>
<comment type="caution">
    <text evidence="4">The sequence shown here is derived from an EMBL/GenBank/DDBJ whole genome shotgun (WGS) entry which is preliminary data.</text>
</comment>
<feature type="compositionally biased region" description="Polar residues" evidence="1">
    <location>
        <begin position="338"/>
        <end position="349"/>
    </location>
</feature>
<gene>
    <name evidence="4" type="ORF">CYJ22_00350</name>
</gene>
<name>A0A2I1I2Q1_9ACTO</name>
<dbReference type="Pfam" id="PF01926">
    <property type="entry name" value="MMR_HSR1"/>
    <property type="match status" value="1"/>
</dbReference>
<organism evidence="4 5">
    <name type="scientific">Schaalia odontolytica</name>
    <dbReference type="NCBI Taxonomy" id="1660"/>
    <lineage>
        <taxon>Bacteria</taxon>
        <taxon>Bacillati</taxon>
        <taxon>Actinomycetota</taxon>
        <taxon>Actinomycetes</taxon>
        <taxon>Actinomycetales</taxon>
        <taxon>Actinomycetaceae</taxon>
        <taxon>Schaalia</taxon>
    </lineage>
</organism>
<feature type="region of interest" description="Disordered" evidence="1">
    <location>
        <begin position="332"/>
        <end position="352"/>
    </location>
</feature>
<dbReference type="PANTHER" id="PTHR42698">
    <property type="entry name" value="GTPASE ERA"/>
    <property type="match status" value="1"/>
</dbReference>
<dbReference type="InterPro" id="IPR006073">
    <property type="entry name" value="GTP-bd"/>
</dbReference>
<dbReference type="Proteomes" id="UP000234198">
    <property type="component" value="Unassembled WGS sequence"/>
</dbReference>
<dbReference type="InterPro" id="IPR027417">
    <property type="entry name" value="P-loop_NTPase"/>
</dbReference>
<keyword evidence="2" id="KW-0472">Membrane</keyword>